<dbReference type="Proteomes" id="UP000077266">
    <property type="component" value="Unassembled WGS sequence"/>
</dbReference>
<dbReference type="InParanoid" id="A0A165G2E5"/>
<organism evidence="2 3">
    <name type="scientific">Exidia glandulosa HHB12029</name>
    <dbReference type="NCBI Taxonomy" id="1314781"/>
    <lineage>
        <taxon>Eukaryota</taxon>
        <taxon>Fungi</taxon>
        <taxon>Dikarya</taxon>
        <taxon>Basidiomycota</taxon>
        <taxon>Agaricomycotina</taxon>
        <taxon>Agaricomycetes</taxon>
        <taxon>Auriculariales</taxon>
        <taxon>Exidiaceae</taxon>
        <taxon>Exidia</taxon>
    </lineage>
</organism>
<reference evidence="2 3" key="1">
    <citation type="journal article" date="2016" name="Mol. Biol. Evol.">
        <title>Comparative Genomics of Early-Diverging Mushroom-Forming Fungi Provides Insights into the Origins of Lignocellulose Decay Capabilities.</title>
        <authorList>
            <person name="Nagy L.G."/>
            <person name="Riley R."/>
            <person name="Tritt A."/>
            <person name="Adam C."/>
            <person name="Daum C."/>
            <person name="Floudas D."/>
            <person name="Sun H."/>
            <person name="Yadav J.S."/>
            <person name="Pangilinan J."/>
            <person name="Larsson K.H."/>
            <person name="Matsuura K."/>
            <person name="Barry K."/>
            <person name="Labutti K."/>
            <person name="Kuo R."/>
            <person name="Ohm R.A."/>
            <person name="Bhattacharya S.S."/>
            <person name="Shirouzu T."/>
            <person name="Yoshinaga Y."/>
            <person name="Martin F.M."/>
            <person name="Grigoriev I.V."/>
            <person name="Hibbett D.S."/>
        </authorList>
    </citation>
    <scope>NUCLEOTIDE SEQUENCE [LARGE SCALE GENOMIC DNA]</scope>
    <source>
        <strain evidence="2 3">HHB12029</strain>
    </source>
</reference>
<name>A0A165G2E5_EXIGL</name>
<feature type="transmembrane region" description="Helical" evidence="1">
    <location>
        <begin position="6"/>
        <end position="27"/>
    </location>
</feature>
<evidence type="ECO:0000313" key="2">
    <source>
        <dbReference type="EMBL" id="KZV89883.1"/>
    </source>
</evidence>
<evidence type="ECO:0000313" key="3">
    <source>
        <dbReference type="Proteomes" id="UP000077266"/>
    </source>
</evidence>
<keyword evidence="1" id="KW-0472">Membrane</keyword>
<protein>
    <submittedName>
        <fullName evidence="2">Uncharacterized protein</fullName>
    </submittedName>
</protein>
<accession>A0A165G2E5</accession>
<evidence type="ECO:0000256" key="1">
    <source>
        <dbReference type="SAM" id="Phobius"/>
    </source>
</evidence>
<gene>
    <name evidence="2" type="ORF">EXIGLDRAFT_136531</name>
</gene>
<sequence length="160" mass="17495">MGLERFHAVIVCAIAGLLLLASTYFVFPPPTLPTLPQVASNSGGLTKPMRCAIERGHKMPLARFYAYLWRSRTVPLCVTVSSYASEFHVARAHAPSPRDPPWAASRERGACATALLRSIGSCCGRWTSSVTTKRLNPLRLTLHCGCITFSTRSLEHVPSN</sequence>
<keyword evidence="1" id="KW-0812">Transmembrane</keyword>
<keyword evidence="1" id="KW-1133">Transmembrane helix</keyword>
<keyword evidence="3" id="KW-1185">Reference proteome</keyword>
<dbReference type="AlphaFoldDB" id="A0A165G2E5"/>
<dbReference type="EMBL" id="KV426061">
    <property type="protein sequence ID" value="KZV89883.1"/>
    <property type="molecule type" value="Genomic_DNA"/>
</dbReference>
<proteinExistence type="predicted"/>